<gene>
    <name evidence="1" type="ORF">XVE_4427</name>
</gene>
<proteinExistence type="predicted"/>
<dbReference type="EMBL" id="AEQV01000217">
    <property type="protein sequence ID" value="EGD07391.1"/>
    <property type="molecule type" value="Genomic_DNA"/>
</dbReference>
<dbReference type="Proteomes" id="UP000003299">
    <property type="component" value="Unassembled WGS sequence"/>
</dbReference>
<protein>
    <submittedName>
        <fullName evidence="1">Uncharacterized protein</fullName>
    </submittedName>
</protein>
<dbReference type="AlphaFoldDB" id="F0BJG7"/>
<comment type="caution">
    <text evidence="1">The sequence shown here is derived from an EMBL/GenBank/DDBJ whole genome shotgun (WGS) entry which is preliminary data.</text>
</comment>
<organism evidence="1 2">
    <name type="scientific">Xanthomonas vesicatoria ATCC 35937</name>
    <dbReference type="NCBI Taxonomy" id="925775"/>
    <lineage>
        <taxon>Bacteria</taxon>
        <taxon>Pseudomonadati</taxon>
        <taxon>Pseudomonadota</taxon>
        <taxon>Gammaproteobacteria</taxon>
        <taxon>Lysobacterales</taxon>
        <taxon>Lysobacteraceae</taxon>
        <taxon>Xanthomonas</taxon>
    </lineage>
</organism>
<accession>F0BJG7</accession>
<sequence length="139" mass="15248">MVGGAAQGDAQQAMRCHRLGRMRGAGAQQANSQAKTRCKTMQGHADPLRRRWVEWARWPCADCNQFAARRGLRVRCQVNAADLAVLYDPAGALTSAGNRGGREQCNADRAENRSIAKGCMVRTDPSAVADIEEKPTFYR</sequence>
<reference evidence="1 2" key="1">
    <citation type="journal article" date="2011" name="BMC Genomics">
        <title>Comparative genomics reveals diversity among xanthomonads infecting tomato and pepper.</title>
        <authorList>
            <person name="Potnis N."/>
            <person name="Krasileva K."/>
            <person name="Chow V."/>
            <person name="Almeida N.F."/>
            <person name="Patil P.B."/>
            <person name="Ryan R.P."/>
            <person name="Sharlach M."/>
            <person name="Behlau F."/>
            <person name="Dow J.M."/>
            <person name="Momol M.T."/>
            <person name="White F.F."/>
            <person name="Preston J.F."/>
            <person name="Vinatzer B.A."/>
            <person name="Koebnik R."/>
            <person name="Setubal J.C."/>
            <person name="Norman D.J."/>
            <person name="Staskawicz B.J."/>
            <person name="Jones J.B."/>
        </authorList>
    </citation>
    <scope>NUCLEOTIDE SEQUENCE [LARGE SCALE GENOMIC DNA]</scope>
    <source>
        <strain evidence="1 2">ATCC 35937</strain>
    </source>
</reference>
<evidence type="ECO:0000313" key="1">
    <source>
        <dbReference type="EMBL" id="EGD07391.1"/>
    </source>
</evidence>
<evidence type="ECO:0000313" key="2">
    <source>
        <dbReference type="Proteomes" id="UP000003299"/>
    </source>
</evidence>
<name>F0BJG7_9XANT</name>